<keyword evidence="4" id="KW-1185">Reference proteome</keyword>
<proteinExistence type="predicted"/>
<protein>
    <submittedName>
        <fullName evidence="3">Uncharacterized protein</fullName>
    </submittedName>
</protein>
<evidence type="ECO:0000313" key="3">
    <source>
        <dbReference type="EMBL" id="KAI3922830.1"/>
    </source>
</evidence>
<feature type="repeat" description="ARM" evidence="1">
    <location>
        <begin position="222"/>
        <end position="264"/>
    </location>
</feature>
<reference evidence="3" key="1">
    <citation type="submission" date="2022-04" db="EMBL/GenBank/DDBJ databases">
        <title>A functionally conserved STORR gene fusion in Papaver species that diverged 16.8 million years ago.</title>
        <authorList>
            <person name="Catania T."/>
        </authorList>
    </citation>
    <scope>NUCLEOTIDE SEQUENCE</scope>
    <source>
        <strain evidence="3">S-188037</strain>
    </source>
</reference>
<dbReference type="PROSITE" id="PS50176">
    <property type="entry name" value="ARM_REPEAT"/>
    <property type="match status" value="1"/>
</dbReference>
<dbReference type="PANTHER" id="PTHR47451">
    <property type="entry name" value="ARM REPEAT SUPERFAMILY PROTEIN"/>
    <property type="match status" value="1"/>
</dbReference>
<comment type="caution">
    <text evidence="3">The sequence shown here is derived from an EMBL/GenBank/DDBJ whole genome shotgun (WGS) entry which is preliminary data.</text>
</comment>
<dbReference type="InterPro" id="IPR000225">
    <property type="entry name" value="Armadillo"/>
</dbReference>
<evidence type="ECO:0000256" key="1">
    <source>
        <dbReference type="PROSITE-ProRule" id="PRU00259"/>
    </source>
</evidence>
<feature type="region of interest" description="Disordered" evidence="2">
    <location>
        <begin position="69"/>
        <end position="90"/>
    </location>
</feature>
<dbReference type="SMART" id="SM00185">
    <property type="entry name" value="ARM"/>
    <property type="match status" value="5"/>
</dbReference>
<organism evidence="3 4">
    <name type="scientific">Papaver atlanticum</name>
    <dbReference type="NCBI Taxonomy" id="357466"/>
    <lineage>
        <taxon>Eukaryota</taxon>
        <taxon>Viridiplantae</taxon>
        <taxon>Streptophyta</taxon>
        <taxon>Embryophyta</taxon>
        <taxon>Tracheophyta</taxon>
        <taxon>Spermatophyta</taxon>
        <taxon>Magnoliopsida</taxon>
        <taxon>Ranunculales</taxon>
        <taxon>Papaveraceae</taxon>
        <taxon>Papaveroideae</taxon>
        <taxon>Papaver</taxon>
    </lineage>
</organism>
<dbReference type="AlphaFoldDB" id="A0AAD4XKV9"/>
<dbReference type="SUPFAM" id="SSF48371">
    <property type="entry name" value="ARM repeat"/>
    <property type="match status" value="1"/>
</dbReference>
<dbReference type="InterPro" id="IPR016024">
    <property type="entry name" value="ARM-type_fold"/>
</dbReference>
<accession>A0AAD4XKV9</accession>
<evidence type="ECO:0000256" key="2">
    <source>
        <dbReference type="SAM" id="MobiDB-lite"/>
    </source>
</evidence>
<evidence type="ECO:0000313" key="4">
    <source>
        <dbReference type="Proteomes" id="UP001202328"/>
    </source>
</evidence>
<gene>
    <name evidence="3" type="ORF">MKW98_006961</name>
</gene>
<dbReference type="PANTHER" id="PTHR47451:SF1">
    <property type="entry name" value="ARM REPEAT SUPERFAMILY PROTEIN"/>
    <property type="match status" value="1"/>
</dbReference>
<dbReference type="EMBL" id="JAJJMB010008592">
    <property type="protein sequence ID" value="KAI3922830.1"/>
    <property type="molecule type" value="Genomic_DNA"/>
</dbReference>
<dbReference type="Proteomes" id="UP001202328">
    <property type="component" value="Unassembled WGS sequence"/>
</dbReference>
<dbReference type="Gene3D" id="1.25.10.10">
    <property type="entry name" value="Leucine-rich Repeat Variant"/>
    <property type="match status" value="3"/>
</dbReference>
<sequence>MLLTSSATTSQNFTCKLPLLTQQQRPKGLLLEDNKSTSSSSFTIRHCNPKHFRSTAHRLLITRVCSDGGTSQHLGTSSTEARASERKSSRSDDGSLALLIRMLGQDNDPLDREEAVIALWKYSQGGKQQVEEILQFHGCINLAIDLLRSDSSSTCEAAAGILRSISAVDQYRDLVAQSGAIDEISSFLSRPSLTAEVKEQMICALWNLSMDEKHRINISNTDLLPMLIKSVDDEDLKVQEAAGCALANLALSPTNHQVMVEAGVIPKLTKFLRGDTETSKVIRKEAKQALLELAKDDDYRILIIEDGLVLVPIVGTDAYKSFKVASHSWPSLPDGTEFERGTSTPSRYGASELLLGLNIHDKKFDLEEAKVNAIVGRTQEQFLARIGAIEMEDGSILGSEFSASEQNNTLLPWVNGVARLILILGLEDASAISRAAWSIGDASINEHLRMSFMVAGAVKILVRLLNHNNENVRLAVTHALWRLSLSVNVSRIIGKENAVDQLVNALKDRQLPEDVMKKTMDILARVLDPGKEMEVKFSSTSSPTPMEFLSKFGFQ</sequence>
<dbReference type="InterPro" id="IPR011989">
    <property type="entry name" value="ARM-like"/>
</dbReference>
<name>A0AAD4XKV9_9MAGN</name>